<dbReference type="PANTHER" id="PTHR37842:SF2">
    <property type="entry name" value="GYLCOSYL HYDROLASE 115 C-TERMINAL DOMAIN-CONTAINING PROTEIN"/>
    <property type="match status" value="1"/>
</dbReference>
<evidence type="ECO:0000256" key="1">
    <source>
        <dbReference type="ARBA" id="ARBA00022801"/>
    </source>
</evidence>
<keyword evidence="4" id="KW-1185">Reference proteome</keyword>
<evidence type="ECO:0000313" key="3">
    <source>
        <dbReference type="EMBL" id="TID15129.1"/>
    </source>
</evidence>
<dbReference type="GO" id="GO:0016787">
    <property type="term" value="F:hydrolase activity"/>
    <property type="evidence" value="ECO:0007669"/>
    <property type="project" value="UniProtKB-KW"/>
</dbReference>
<evidence type="ECO:0000313" key="4">
    <source>
        <dbReference type="Proteomes" id="UP000298493"/>
    </source>
</evidence>
<protein>
    <submittedName>
        <fullName evidence="3">Glycoside hydrolase family protein</fullName>
    </submittedName>
</protein>
<dbReference type="Pfam" id="PF17829">
    <property type="entry name" value="GH115_C"/>
    <property type="match status" value="1"/>
</dbReference>
<keyword evidence="1 3" id="KW-0378">Hydrolase</keyword>
<dbReference type="Gene3D" id="3.20.20.520">
    <property type="entry name" value="Glycosyl hydrolase family 115"/>
    <property type="match status" value="1"/>
</dbReference>
<dbReference type="AlphaFoldDB" id="A0A4Z1NHE1"/>
<organism evidence="3 4">
    <name type="scientific">Venturia nashicola</name>
    <dbReference type="NCBI Taxonomy" id="86259"/>
    <lineage>
        <taxon>Eukaryota</taxon>
        <taxon>Fungi</taxon>
        <taxon>Dikarya</taxon>
        <taxon>Ascomycota</taxon>
        <taxon>Pezizomycotina</taxon>
        <taxon>Dothideomycetes</taxon>
        <taxon>Pleosporomycetidae</taxon>
        <taxon>Venturiales</taxon>
        <taxon>Venturiaceae</taxon>
        <taxon>Venturia</taxon>
    </lineage>
</organism>
<dbReference type="InterPro" id="IPR042301">
    <property type="entry name" value="GH115_sf"/>
</dbReference>
<accession>A0A4Z1NHE1</accession>
<proteinExistence type="predicted"/>
<gene>
    <name evidence="3" type="ORF">E6O75_ATG08382</name>
</gene>
<dbReference type="SUPFAM" id="SSF55545">
    <property type="entry name" value="beta-N-acetylhexosaminidase-like domain"/>
    <property type="match status" value="1"/>
</dbReference>
<evidence type="ECO:0000259" key="2">
    <source>
        <dbReference type="Pfam" id="PF17829"/>
    </source>
</evidence>
<comment type="caution">
    <text evidence="3">The sequence shown here is derived from an EMBL/GenBank/DDBJ whole genome shotgun (WGS) entry which is preliminary data.</text>
</comment>
<dbReference type="Proteomes" id="UP000298493">
    <property type="component" value="Unassembled WGS sequence"/>
</dbReference>
<name>A0A4Z1NHE1_9PEZI</name>
<dbReference type="Gene3D" id="2.60.120.1620">
    <property type="match status" value="1"/>
</dbReference>
<dbReference type="EMBL" id="SNSC02000021">
    <property type="protein sequence ID" value="TID15129.1"/>
    <property type="molecule type" value="Genomic_DNA"/>
</dbReference>
<reference evidence="3 4" key="1">
    <citation type="submission" date="2019-04" db="EMBL/GenBank/DDBJ databases">
        <title>High contiguity whole genome sequence and gene annotation resource for two Venturia nashicola isolates.</title>
        <authorList>
            <person name="Prokchorchik M."/>
            <person name="Won K."/>
            <person name="Lee Y."/>
            <person name="Choi E.D."/>
            <person name="Segonzac C."/>
            <person name="Sohn K.H."/>
        </authorList>
    </citation>
    <scope>NUCLEOTIDE SEQUENCE [LARGE SCALE GENOMIC DNA]</scope>
    <source>
        <strain evidence="3 4">PRI2</strain>
    </source>
</reference>
<dbReference type="PANTHER" id="PTHR37842">
    <property type="match status" value="1"/>
</dbReference>
<dbReference type="Gene3D" id="1.20.58.2150">
    <property type="match status" value="1"/>
</dbReference>
<sequence>MRTEHFATGFAAFAGFAKTVLAIGQRPIVTFEPVSGALLLASRDKPVQIIIDHGDWIAVTKAANHLAQDFGRVTGRNGTVLTAASTITGSSGGVIIVGTLGKSPIVDQLAKDGRLQLNATVGQWESFTSSVIDSPIPGVSRALVIAGSDRRGSVYGLYDISEQIGVSPWYWWADVPAKTKDSIYALPITKVQASPTVKYRGFFINDEAPALTGWANAKFRNPQTGKSFGTEFYSHVFELLLRLRANYLWPAMWGSSFNVDDPGNQKLADDYGIVMGTSHTEPMMRSTHEQTATVNGPWQWDINNASMKAFMLDGARRAKPYESLYTIGIRGNHDTPISGGDAIKQLEGIFAAQREILNTVYGDAKKVPQVWTLYKEVQGYYDNDGLQVPDDVTLLWADDNFGDTGRLPIPSESVRSGGAGVYYHFDYVGSPRNYKWINTIQIQKTWEHMTMAYKRNAKNIWLVNVGDIKPLELPTGHFFDLAYDISLFSTPDSTAWWLKQWASQGFGMEYAKNTSAALTRYMSLAGRRKYELVVADTYSIINYDEGDNTLEEWQNLAREAQTIYDKLAETLKPAFFELVLHPILAGGNHYEVVIGAAKNVHYASQGRSRANLVADNVGRKWAYDQELKDQYHQLLGGKWIHMMDQTHFYNNSWQQPEKDKMPPIQYIESSARALNGDMGVAIEGSNASLPGDDARNPTFGPTLTMASASPYGKSPWIDIFARSTNNFTFTITTSQPWVTVIPNTGTITPGGTTDVRAKVTTDWTKAPQGSGTVLIEIKSSTGYGTQGSIPQLKLPFTNLVLPATFKSGFVESDATISMEAEHYSQIVPGTNTKQKYITLPDYGKTLSGVTLADVNAPSLTTMSAPRLEYNFYSFTNTNTTNSAVVSLILSPSLNTTPGRPLKYAIAIDDQTPQTVQFVVDVKGSTVPKGWGKAVSDACWTSKTKWNMGPGTHTLKFWALEPGVVLQKTIIDLGGLRQSYLGPPESYRL</sequence>
<dbReference type="InterPro" id="IPR041437">
    <property type="entry name" value="GH115_C"/>
</dbReference>
<dbReference type="InterPro" id="IPR029018">
    <property type="entry name" value="Hex-like_dom2"/>
</dbReference>
<dbReference type="Pfam" id="PF15979">
    <property type="entry name" value="Glyco_hydro_115"/>
    <property type="match status" value="1"/>
</dbReference>
<feature type="domain" description="Gylcosyl hydrolase 115 C-terminal" evidence="2">
    <location>
        <begin position="808"/>
        <end position="984"/>
    </location>
</feature>
<dbReference type="Gene3D" id="3.30.379.10">
    <property type="entry name" value="Chitobiase/beta-hexosaminidase domain 2-like"/>
    <property type="match status" value="1"/>
</dbReference>
<dbReference type="STRING" id="86259.A0A4Z1NHE1"/>
<dbReference type="InterPro" id="IPR031924">
    <property type="entry name" value="GH115"/>
</dbReference>